<dbReference type="GO" id="GO:0046872">
    <property type="term" value="F:metal ion binding"/>
    <property type="evidence" value="ECO:0007669"/>
    <property type="project" value="UniProtKB-KW"/>
</dbReference>
<dbReference type="AlphaFoldDB" id="A0A848K686"/>
<sequence>MRYPDERTEFTSSSSTHPSDLRAVAVRIATDAAAHVRARRHELFATTGTAALDDEPGTVATKSNPTDPVTIVDTETEALVRRQLADLRPHDRILGEEEGGAPADLAGLRWVVDPIDGTVNFVYGIPAYAVSVAAQIDGRSVAAAVVDVPNNVTYSAAAGQGATRTDSDGIVTDLRCNSVDSVSLALVATGFGYGAQRRQRQGELIAKLLPRVRDIRRVGSAALDLCMVASGLVDAHFEHGLGPWDWAGGALIAAEAGAVLRVPSAATSSDAGEVVVACAPGIADELDAVFSELGVYAPMPDY</sequence>
<dbReference type="Gene3D" id="3.30.540.10">
    <property type="entry name" value="Fructose-1,6-Bisphosphatase, subunit A, domain 1"/>
    <property type="match status" value="1"/>
</dbReference>
<dbReference type="GO" id="GO:0007165">
    <property type="term" value="P:signal transduction"/>
    <property type="evidence" value="ECO:0007669"/>
    <property type="project" value="TreeGrafter"/>
</dbReference>
<evidence type="ECO:0000313" key="10">
    <source>
        <dbReference type="Proteomes" id="UP000535543"/>
    </source>
</evidence>
<evidence type="ECO:0000256" key="2">
    <source>
        <dbReference type="ARBA" id="ARBA00001946"/>
    </source>
</evidence>
<feature type="binding site" evidence="7">
    <location>
        <position position="113"/>
    </location>
    <ligand>
        <name>Mg(2+)</name>
        <dbReference type="ChEBI" id="CHEBI:18420"/>
        <label>1</label>
        <note>catalytic</note>
    </ligand>
</feature>
<dbReference type="PRINTS" id="PR00377">
    <property type="entry name" value="IMPHPHTASES"/>
</dbReference>
<dbReference type="GO" id="GO:0006020">
    <property type="term" value="P:inositol metabolic process"/>
    <property type="evidence" value="ECO:0007669"/>
    <property type="project" value="TreeGrafter"/>
</dbReference>
<evidence type="ECO:0000256" key="4">
    <source>
        <dbReference type="ARBA" id="ARBA00022723"/>
    </source>
</evidence>
<proteinExistence type="inferred from homology"/>
<feature type="binding site" evidence="7">
    <location>
        <position position="116"/>
    </location>
    <ligand>
        <name>Mg(2+)</name>
        <dbReference type="ChEBI" id="CHEBI:18420"/>
        <label>1</label>
        <note>catalytic</note>
    </ligand>
</feature>
<dbReference type="GO" id="GO:0046854">
    <property type="term" value="P:phosphatidylinositol phosphate biosynthetic process"/>
    <property type="evidence" value="ECO:0007669"/>
    <property type="project" value="InterPro"/>
</dbReference>
<organism evidence="9 10">
    <name type="scientific">Antrihabitans stalactiti</name>
    <dbReference type="NCBI Taxonomy" id="2584121"/>
    <lineage>
        <taxon>Bacteria</taxon>
        <taxon>Bacillati</taxon>
        <taxon>Actinomycetota</taxon>
        <taxon>Actinomycetes</taxon>
        <taxon>Mycobacteriales</taxon>
        <taxon>Nocardiaceae</taxon>
        <taxon>Antrihabitans</taxon>
    </lineage>
</organism>
<comment type="cofactor">
    <cofactor evidence="2 7 8">
        <name>Mg(2+)</name>
        <dbReference type="ChEBI" id="CHEBI:18420"/>
    </cofactor>
</comment>
<reference evidence="9 10" key="1">
    <citation type="submission" date="2019-05" db="EMBL/GenBank/DDBJ databases">
        <authorList>
            <person name="Lee S.D."/>
        </authorList>
    </citation>
    <scope>NUCLEOTIDE SEQUENCE [LARGE SCALE GENOMIC DNA]</scope>
    <source>
        <strain evidence="9 10">YC2-7</strain>
    </source>
</reference>
<evidence type="ECO:0000256" key="7">
    <source>
        <dbReference type="PIRSR" id="PIRSR600760-2"/>
    </source>
</evidence>
<keyword evidence="6 7" id="KW-0460">Magnesium</keyword>
<accession>A0A848K686</accession>
<comment type="catalytic activity">
    <reaction evidence="1 8">
        <text>a myo-inositol phosphate + H2O = myo-inositol + phosphate</text>
        <dbReference type="Rhea" id="RHEA:24056"/>
        <dbReference type="ChEBI" id="CHEBI:15377"/>
        <dbReference type="ChEBI" id="CHEBI:17268"/>
        <dbReference type="ChEBI" id="CHEBI:43474"/>
        <dbReference type="ChEBI" id="CHEBI:84139"/>
        <dbReference type="EC" id="3.1.3.25"/>
    </reaction>
</comment>
<evidence type="ECO:0000256" key="5">
    <source>
        <dbReference type="ARBA" id="ARBA00022801"/>
    </source>
</evidence>
<name>A0A848K686_9NOCA</name>
<feature type="binding site" evidence="7">
    <location>
        <position position="245"/>
    </location>
    <ligand>
        <name>Mg(2+)</name>
        <dbReference type="ChEBI" id="CHEBI:18420"/>
        <label>1</label>
        <note>catalytic</note>
    </ligand>
</feature>
<keyword evidence="4 7" id="KW-0479">Metal-binding</keyword>
<dbReference type="InterPro" id="IPR020583">
    <property type="entry name" value="Inositol_monoP_metal-BS"/>
</dbReference>
<dbReference type="Gene3D" id="3.40.190.80">
    <property type="match status" value="1"/>
</dbReference>
<dbReference type="CDD" id="cd01639">
    <property type="entry name" value="IMPase"/>
    <property type="match status" value="1"/>
</dbReference>
<keyword evidence="10" id="KW-1185">Reference proteome</keyword>
<feature type="binding site" evidence="7">
    <location>
        <position position="115"/>
    </location>
    <ligand>
        <name>Mg(2+)</name>
        <dbReference type="ChEBI" id="CHEBI:18420"/>
        <label>1</label>
        <note>catalytic</note>
    </ligand>
</feature>
<dbReference type="EC" id="3.1.3.25" evidence="8"/>
<dbReference type="PROSITE" id="PS00629">
    <property type="entry name" value="IMP_1"/>
    <property type="match status" value="1"/>
</dbReference>
<dbReference type="RefSeq" id="WP_169584748.1">
    <property type="nucleotide sequence ID" value="NZ_VCQU01000001.1"/>
</dbReference>
<evidence type="ECO:0000313" key="9">
    <source>
        <dbReference type="EMBL" id="NMN94061.1"/>
    </source>
</evidence>
<protein>
    <recommendedName>
        <fullName evidence="8">Inositol-1-monophosphatase</fullName>
        <ecNumber evidence="8">3.1.3.25</ecNumber>
    </recommendedName>
</protein>
<dbReference type="PROSITE" id="PS00630">
    <property type="entry name" value="IMP_2"/>
    <property type="match status" value="1"/>
</dbReference>
<comment type="caution">
    <text evidence="9">The sequence shown here is derived from an EMBL/GenBank/DDBJ whole genome shotgun (WGS) entry which is preliminary data.</text>
</comment>
<dbReference type="InterPro" id="IPR020550">
    <property type="entry name" value="Inositol_monophosphatase_CS"/>
</dbReference>
<keyword evidence="5 8" id="KW-0378">Hydrolase</keyword>
<dbReference type="InterPro" id="IPR000760">
    <property type="entry name" value="Inositol_monophosphatase-like"/>
</dbReference>
<dbReference type="Pfam" id="PF00459">
    <property type="entry name" value="Inositol_P"/>
    <property type="match status" value="1"/>
</dbReference>
<dbReference type="PANTHER" id="PTHR20854:SF4">
    <property type="entry name" value="INOSITOL-1-MONOPHOSPHATASE-RELATED"/>
    <property type="match status" value="1"/>
</dbReference>
<dbReference type="GO" id="GO:0008934">
    <property type="term" value="F:inositol monophosphate 1-phosphatase activity"/>
    <property type="evidence" value="ECO:0007669"/>
    <property type="project" value="InterPro"/>
</dbReference>
<evidence type="ECO:0000256" key="8">
    <source>
        <dbReference type="RuleBase" id="RU364068"/>
    </source>
</evidence>
<feature type="binding site" evidence="7">
    <location>
        <position position="96"/>
    </location>
    <ligand>
        <name>Mg(2+)</name>
        <dbReference type="ChEBI" id="CHEBI:18420"/>
        <label>1</label>
        <note>catalytic</note>
    </ligand>
</feature>
<comment type="similarity">
    <text evidence="3 8">Belongs to the inositol monophosphatase superfamily.</text>
</comment>
<gene>
    <name evidence="9" type="ORF">FGL95_03305</name>
</gene>
<evidence type="ECO:0000256" key="3">
    <source>
        <dbReference type="ARBA" id="ARBA00009759"/>
    </source>
</evidence>
<dbReference type="Proteomes" id="UP000535543">
    <property type="component" value="Unassembled WGS sequence"/>
</dbReference>
<dbReference type="EMBL" id="VCQU01000001">
    <property type="protein sequence ID" value="NMN94061.1"/>
    <property type="molecule type" value="Genomic_DNA"/>
</dbReference>
<dbReference type="InterPro" id="IPR033942">
    <property type="entry name" value="IMPase"/>
</dbReference>
<evidence type="ECO:0000256" key="1">
    <source>
        <dbReference type="ARBA" id="ARBA00001033"/>
    </source>
</evidence>
<dbReference type="SUPFAM" id="SSF56655">
    <property type="entry name" value="Carbohydrate phosphatase"/>
    <property type="match status" value="1"/>
</dbReference>
<dbReference type="PANTHER" id="PTHR20854">
    <property type="entry name" value="INOSITOL MONOPHOSPHATASE"/>
    <property type="match status" value="1"/>
</dbReference>
<reference evidence="9 10" key="2">
    <citation type="submission" date="2020-06" db="EMBL/GenBank/DDBJ databases">
        <title>Antribacter stalactiti gen. nov., sp. nov., a new member of the family Nacardiaceae isolated from a cave.</title>
        <authorList>
            <person name="Kim I.S."/>
        </authorList>
    </citation>
    <scope>NUCLEOTIDE SEQUENCE [LARGE SCALE GENOMIC DNA]</scope>
    <source>
        <strain evidence="9 10">YC2-7</strain>
    </source>
</reference>
<evidence type="ECO:0000256" key="6">
    <source>
        <dbReference type="ARBA" id="ARBA00022842"/>
    </source>
</evidence>